<dbReference type="Gene3D" id="3.10.620.30">
    <property type="match status" value="1"/>
</dbReference>
<dbReference type="AlphaFoldDB" id="A0A120MG36"/>
<proteinExistence type="predicted"/>
<feature type="chain" id="PRO_5007167730" description="Transglutaminase-like cysteine peptidase" evidence="1">
    <location>
        <begin position="27"/>
        <end position="266"/>
    </location>
</feature>
<dbReference type="InterPro" id="IPR038765">
    <property type="entry name" value="Papain-like_cys_pep_sf"/>
</dbReference>
<name>A0A120MG36_9BRAD</name>
<dbReference type="Pfam" id="PF06035">
    <property type="entry name" value="Peptidase_C93"/>
    <property type="match status" value="1"/>
</dbReference>
<dbReference type="PANTHER" id="PTHR39327:SF1">
    <property type="entry name" value="BLR5470 PROTEIN"/>
    <property type="match status" value="1"/>
</dbReference>
<gene>
    <name evidence="2" type="ORF">PROKKA_00691</name>
</gene>
<protein>
    <recommendedName>
        <fullName evidence="3">Transglutaminase-like cysteine peptidase</fullName>
    </recommendedName>
</protein>
<dbReference type="OrthoDB" id="5401788at2"/>
<feature type="signal peptide" evidence="1">
    <location>
        <begin position="1"/>
        <end position="26"/>
    </location>
</feature>
<organism evidence="2">
    <name type="scientific">Tardiphaga robiniae</name>
    <dbReference type="NCBI Taxonomy" id="943830"/>
    <lineage>
        <taxon>Bacteria</taxon>
        <taxon>Pseudomonadati</taxon>
        <taxon>Pseudomonadota</taxon>
        <taxon>Alphaproteobacteria</taxon>
        <taxon>Hyphomicrobiales</taxon>
        <taxon>Nitrobacteraceae</taxon>
        <taxon>Tardiphaga</taxon>
    </lineage>
</organism>
<accession>A0A120MG36</accession>
<dbReference type="SUPFAM" id="SSF54001">
    <property type="entry name" value="Cysteine proteinases"/>
    <property type="match status" value="1"/>
</dbReference>
<evidence type="ECO:0000256" key="1">
    <source>
        <dbReference type="SAM" id="SignalP"/>
    </source>
</evidence>
<keyword evidence="1" id="KW-0732">Signal</keyword>
<dbReference type="PANTHER" id="PTHR39327">
    <property type="match status" value="1"/>
</dbReference>
<sequence length="266" mass="28702">MWTSAFARVRCASVLVLGLAIFAAPADLLAGTAFPDQAIGAVDRPAEPFGLATSALPEGELKAKWRGVEREQDDEQLALELCAETPVRCSPEAAKFLDIVGDASARDGRARMGEVNRAINLAVRPGDDLVLYGATDVWRSPLALLATGAGDCEDYAIAKFTALRAAGVAAEDLRIVILRDTLRQEDHAVAAARLDGRWFMLDNRRMAMVEDVNMKNTRPLFVMDHNGIRQYVDAPLLAATQRPVADEAALTTLAYSAKRVSGRPAL</sequence>
<dbReference type="RefSeq" id="WP_081421680.1">
    <property type="nucleotide sequence ID" value="NZ_LVYV01000001.1"/>
</dbReference>
<dbReference type="EMBL" id="KT955714">
    <property type="protein sequence ID" value="AMH39503.1"/>
    <property type="molecule type" value="Genomic_DNA"/>
</dbReference>
<dbReference type="InterPro" id="IPR010319">
    <property type="entry name" value="Transglutaminase-like_Cys_pept"/>
</dbReference>
<reference evidence="2" key="1">
    <citation type="submission" date="2015-10" db="EMBL/GenBank/DDBJ databases">
        <title>Evolution marks in rhizobial microsymbionts genomes from the relict species Vavilovia formosa (Stev.) Fed.</title>
        <authorList>
            <person name="Kopat V."/>
        </authorList>
    </citation>
    <scope>NUCLEOTIDE SEQUENCE</scope>
    <source>
        <strain evidence="2">Vaf-07</strain>
    </source>
</reference>
<evidence type="ECO:0008006" key="3">
    <source>
        <dbReference type="Google" id="ProtNLM"/>
    </source>
</evidence>
<evidence type="ECO:0000313" key="2">
    <source>
        <dbReference type="EMBL" id="AMH39503.1"/>
    </source>
</evidence>